<dbReference type="PROSITE" id="PS50056">
    <property type="entry name" value="TYR_PHOSPHATASE_2"/>
    <property type="match status" value="1"/>
</dbReference>
<keyword evidence="2" id="KW-0904">Protein phosphatase</keyword>
<dbReference type="InterPro" id="IPR016130">
    <property type="entry name" value="Tyr_Pase_AS"/>
</dbReference>
<dbReference type="InterPro" id="IPR000340">
    <property type="entry name" value="Dual-sp_phosphatase_cat-dom"/>
</dbReference>
<gene>
    <name evidence="5" type="ORF">BMW23_0533</name>
</gene>
<evidence type="ECO:0000259" key="3">
    <source>
        <dbReference type="PROSITE" id="PS50054"/>
    </source>
</evidence>
<protein>
    <submittedName>
        <fullName evidence="5">Dual specificity protein phosphatase</fullName>
    </submittedName>
</protein>
<dbReference type="InterPro" id="IPR020422">
    <property type="entry name" value="TYR_PHOSPHATASE_DUAL_dom"/>
</dbReference>
<dbReference type="Proteomes" id="UP000240325">
    <property type="component" value="Segment"/>
</dbReference>
<evidence type="ECO:0000259" key="4">
    <source>
        <dbReference type="PROSITE" id="PS50056"/>
    </source>
</evidence>
<dbReference type="InterPro" id="IPR029021">
    <property type="entry name" value="Prot-tyrosine_phosphatase-like"/>
</dbReference>
<accession>A0A2H4UUI0</accession>
<organism evidence="5">
    <name type="scientific">Bodo saltans virus</name>
    <dbReference type="NCBI Taxonomy" id="2024608"/>
    <lineage>
        <taxon>Viruses</taxon>
        <taxon>Varidnaviria</taxon>
        <taxon>Bamfordvirae</taxon>
        <taxon>Nucleocytoviricota</taxon>
        <taxon>Megaviricetes</taxon>
        <taxon>Imitervirales</taxon>
        <taxon>Mimiviridae</taxon>
        <taxon>Klosneuvirinae</taxon>
        <taxon>Theiavirus</taxon>
        <taxon>Theiavirus salishense</taxon>
    </lineage>
</organism>
<feature type="domain" description="Tyrosine specific protein phosphatases" evidence="4">
    <location>
        <begin position="110"/>
        <end position="167"/>
    </location>
</feature>
<dbReference type="PROSITE" id="PS00383">
    <property type="entry name" value="TYR_PHOSPHATASE_1"/>
    <property type="match status" value="1"/>
</dbReference>
<name>A0A2H4UUI0_9VIRU</name>
<dbReference type="PROSITE" id="PS50054">
    <property type="entry name" value="TYR_PHOSPHATASE_DUAL"/>
    <property type="match status" value="1"/>
</dbReference>
<evidence type="ECO:0000313" key="5">
    <source>
        <dbReference type="EMBL" id="ATZ80580.1"/>
    </source>
</evidence>
<dbReference type="EMBL" id="MF782455">
    <property type="protein sequence ID" value="ATZ80580.1"/>
    <property type="molecule type" value="Genomic_DNA"/>
</dbReference>
<dbReference type="InterPro" id="IPR000387">
    <property type="entry name" value="Tyr_Pase_dom"/>
</dbReference>
<proteinExistence type="predicted"/>
<dbReference type="GO" id="GO:0008579">
    <property type="term" value="F:JUN kinase phosphatase activity"/>
    <property type="evidence" value="ECO:0007669"/>
    <property type="project" value="TreeGrafter"/>
</dbReference>
<feature type="domain" description="Tyrosine-protein phosphatase" evidence="3">
    <location>
        <begin position="48"/>
        <end position="189"/>
    </location>
</feature>
<dbReference type="SMART" id="SM00195">
    <property type="entry name" value="DSPc"/>
    <property type="match status" value="1"/>
</dbReference>
<dbReference type="CDD" id="cd14498">
    <property type="entry name" value="DSP"/>
    <property type="match status" value="1"/>
</dbReference>
<dbReference type="Gene3D" id="3.90.190.10">
    <property type="entry name" value="Protein tyrosine phosphatase superfamily"/>
    <property type="match status" value="1"/>
</dbReference>
<dbReference type="Pfam" id="PF00782">
    <property type="entry name" value="DSPc"/>
    <property type="match status" value="1"/>
</dbReference>
<keyword evidence="1" id="KW-0378">Hydrolase</keyword>
<dbReference type="SUPFAM" id="SSF52799">
    <property type="entry name" value="(Phosphotyrosine protein) phosphatases II"/>
    <property type="match status" value="1"/>
</dbReference>
<dbReference type="PANTHER" id="PTHR46377:SF1">
    <property type="entry name" value="DUAL SPECIFICITY PROTEIN PHOSPHATASE 19"/>
    <property type="match status" value="1"/>
</dbReference>
<evidence type="ECO:0000313" key="6">
    <source>
        <dbReference type="Proteomes" id="UP000240325"/>
    </source>
</evidence>
<sequence length="192" mass="22015">MNSIFSDYTKITESEYYKSAEEYVLWGYGKILTYTQPTINQITASKFDINKVCDCVYIGDFSSACNTDELKKIGITHIVTAIIGVEPMYPDKFTYHVVDITDRSHSEINKHFDECSDFIDNCVKNNGKVLVHCKYGVSRSATLIAAYLIRKQNYTTNSAINLIQKSRTQIKPNDGFVLQLKNYEKMQKNKNE</sequence>
<reference evidence="5" key="1">
    <citation type="journal article" date="2017" name="Elife">
        <title>The kinetoplastid-infecting Bodo saltans virus (BsV), a window into the most abundant giant viruses in the sea.</title>
        <authorList>
            <person name="Deeg C.M."/>
            <person name="Chow C.-E.T."/>
            <person name="Suttle C.A."/>
        </authorList>
    </citation>
    <scope>NUCLEOTIDE SEQUENCE</scope>
    <source>
        <strain evidence="5">NG1</strain>
    </source>
</reference>
<evidence type="ECO:0000256" key="1">
    <source>
        <dbReference type="ARBA" id="ARBA00022801"/>
    </source>
</evidence>
<keyword evidence="6" id="KW-1185">Reference proteome</keyword>
<dbReference type="PANTHER" id="PTHR46377">
    <property type="entry name" value="DUAL SPECIFICITY PROTEIN PHOSPHATASE 19"/>
    <property type="match status" value="1"/>
</dbReference>
<evidence type="ECO:0000256" key="2">
    <source>
        <dbReference type="ARBA" id="ARBA00022912"/>
    </source>
</evidence>